<accession>A0A1H9KRZ4</accession>
<dbReference type="InterPro" id="IPR011006">
    <property type="entry name" value="CheY-like_superfamily"/>
</dbReference>
<dbReference type="SMART" id="SM00448">
    <property type="entry name" value="REC"/>
    <property type="match status" value="1"/>
</dbReference>
<dbReference type="Pfam" id="PF00196">
    <property type="entry name" value="GerE"/>
    <property type="match status" value="1"/>
</dbReference>
<dbReference type="InterPro" id="IPR000792">
    <property type="entry name" value="Tscrpt_reg_LuxR_C"/>
</dbReference>
<dbReference type="InterPro" id="IPR058245">
    <property type="entry name" value="NreC/VraR/RcsB-like_REC"/>
</dbReference>
<dbReference type="SMART" id="SM00421">
    <property type="entry name" value="HTH_LUXR"/>
    <property type="match status" value="1"/>
</dbReference>
<dbReference type="CDD" id="cd17535">
    <property type="entry name" value="REC_NarL-like"/>
    <property type="match status" value="1"/>
</dbReference>
<dbReference type="PROSITE" id="PS50110">
    <property type="entry name" value="RESPONSE_REGULATORY"/>
    <property type="match status" value="1"/>
</dbReference>
<dbReference type="CDD" id="cd06170">
    <property type="entry name" value="LuxR_C_like"/>
    <property type="match status" value="1"/>
</dbReference>
<evidence type="ECO:0000313" key="9">
    <source>
        <dbReference type="Proteomes" id="UP000199503"/>
    </source>
</evidence>
<dbReference type="InterPro" id="IPR016032">
    <property type="entry name" value="Sig_transdc_resp-reg_C-effctor"/>
</dbReference>
<dbReference type="EMBL" id="FOFV01000005">
    <property type="protein sequence ID" value="SER01613.1"/>
    <property type="molecule type" value="Genomic_DNA"/>
</dbReference>
<dbReference type="InterPro" id="IPR039420">
    <property type="entry name" value="WalR-like"/>
</dbReference>
<dbReference type="OrthoDB" id="9808843at2"/>
<dbReference type="PROSITE" id="PS00622">
    <property type="entry name" value="HTH_LUXR_1"/>
    <property type="match status" value="1"/>
</dbReference>
<evidence type="ECO:0000256" key="4">
    <source>
        <dbReference type="ARBA" id="ARBA00023163"/>
    </source>
</evidence>
<dbReference type="Proteomes" id="UP000199503">
    <property type="component" value="Unassembled WGS sequence"/>
</dbReference>
<dbReference type="Gene3D" id="3.40.50.2300">
    <property type="match status" value="1"/>
</dbReference>
<evidence type="ECO:0000259" key="6">
    <source>
        <dbReference type="PROSITE" id="PS50043"/>
    </source>
</evidence>
<proteinExistence type="predicted"/>
<evidence type="ECO:0000256" key="2">
    <source>
        <dbReference type="ARBA" id="ARBA00023015"/>
    </source>
</evidence>
<dbReference type="InterPro" id="IPR001789">
    <property type="entry name" value="Sig_transdc_resp-reg_receiver"/>
</dbReference>
<dbReference type="PRINTS" id="PR00038">
    <property type="entry name" value="HTHLUXR"/>
</dbReference>
<feature type="domain" description="Response regulatory" evidence="7">
    <location>
        <begin position="3"/>
        <end position="116"/>
    </location>
</feature>
<protein>
    <submittedName>
        <fullName evidence="8">Two component transcriptional regulator, LuxR family</fullName>
    </submittedName>
</protein>
<dbReference type="SUPFAM" id="SSF46894">
    <property type="entry name" value="C-terminal effector domain of the bipartite response regulators"/>
    <property type="match status" value="1"/>
</dbReference>
<sequence length="208" mass="22209">MIKVLVVDDHPIVRDGLLSMFAQDPGFEVVGEAGDGAEAVRLARVLEPDVVLMDLRMPGTDGLAATRELAGTTQVLVLTTYDNDNDVVSAIEAGATGYLLKDTPRDELVRAVRAAARGEAVLAPAAAALLMKRVRTEAASVLSPRELEVLRFVAGGATNRDVAKGLFITEATVKSHLLNIYAKLEVGDRVAAVTEAFHRGLIVPRENR</sequence>
<dbReference type="AlphaFoldDB" id="A0A1H9KRZ4"/>
<name>A0A1H9KRZ4_9PSEU</name>
<organism evidence="8 9">
    <name type="scientific">Lentzea albida</name>
    <dbReference type="NCBI Taxonomy" id="65499"/>
    <lineage>
        <taxon>Bacteria</taxon>
        <taxon>Bacillati</taxon>
        <taxon>Actinomycetota</taxon>
        <taxon>Actinomycetes</taxon>
        <taxon>Pseudonocardiales</taxon>
        <taxon>Pseudonocardiaceae</taxon>
        <taxon>Lentzea</taxon>
    </lineage>
</organism>
<evidence type="ECO:0000256" key="5">
    <source>
        <dbReference type="PROSITE-ProRule" id="PRU00169"/>
    </source>
</evidence>
<dbReference type="Pfam" id="PF00072">
    <property type="entry name" value="Response_reg"/>
    <property type="match status" value="1"/>
</dbReference>
<evidence type="ECO:0000259" key="7">
    <source>
        <dbReference type="PROSITE" id="PS50110"/>
    </source>
</evidence>
<evidence type="ECO:0000256" key="1">
    <source>
        <dbReference type="ARBA" id="ARBA00022553"/>
    </source>
</evidence>
<dbReference type="GO" id="GO:0003677">
    <property type="term" value="F:DNA binding"/>
    <property type="evidence" value="ECO:0007669"/>
    <property type="project" value="UniProtKB-KW"/>
</dbReference>
<dbReference type="RefSeq" id="WP_089916800.1">
    <property type="nucleotide sequence ID" value="NZ_FOFV01000005.1"/>
</dbReference>
<reference evidence="9" key="1">
    <citation type="submission" date="2016-10" db="EMBL/GenBank/DDBJ databases">
        <authorList>
            <person name="Varghese N."/>
            <person name="Submissions S."/>
        </authorList>
    </citation>
    <scope>NUCLEOTIDE SEQUENCE [LARGE SCALE GENOMIC DNA]</scope>
    <source>
        <strain evidence="9">DSM 44437</strain>
    </source>
</reference>
<keyword evidence="3" id="KW-0238">DNA-binding</keyword>
<feature type="modified residue" description="4-aspartylphosphate" evidence="5">
    <location>
        <position position="54"/>
    </location>
</feature>
<dbReference type="SUPFAM" id="SSF52172">
    <property type="entry name" value="CheY-like"/>
    <property type="match status" value="1"/>
</dbReference>
<gene>
    <name evidence="8" type="ORF">SAMN04488000_105449</name>
</gene>
<dbReference type="PANTHER" id="PTHR43214:SF24">
    <property type="entry name" value="TRANSCRIPTIONAL REGULATORY PROTEIN NARL-RELATED"/>
    <property type="match status" value="1"/>
</dbReference>
<keyword evidence="4" id="KW-0804">Transcription</keyword>
<dbReference type="GO" id="GO:0006355">
    <property type="term" value="P:regulation of DNA-templated transcription"/>
    <property type="evidence" value="ECO:0007669"/>
    <property type="project" value="InterPro"/>
</dbReference>
<dbReference type="GO" id="GO:0000160">
    <property type="term" value="P:phosphorelay signal transduction system"/>
    <property type="evidence" value="ECO:0007669"/>
    <property type="project" value="InterPro"/>
</dbReference>
<dbReference type="PROSITE" id="PS50043">
    <property type="entry name" value="HTH_LUXR_2"/>
    <property type="match status" value="1"/>
</dbReference>
<keyword evidence="9" id="KW-1185">Reference proteome</keyword>
<feature type="domain" description="HTH luxR-type" evidence="6">
    <location>
        <begin position="135"/>
        <end position="200"/>
    </location>
</feature>
<dbReference type="STRING" id="65499.SAMN04488000_105449"/>
<keyword evidence="1 5" id="KW-0597">Phosphoprotein</keyword>
<keyword evidence="2" id="KW-0805">Transcription regulation</keyword>
<dbReference type="PANTHER" id="PTHR43214">
    <property type="entry name" value="TWO-COMPONENT RESPONSE REGULATOR"/>
    <property type="match status" value="1"/>
</dbReference>
<evidence type="ECO:0000313" key="8">
    <source>
        <dbReference type="EMBL" id="SER01613.1"/>
    </source>
</evidence>
<evidence type="ECO:0000256" key="3">
    <source>
        <dbReference type="ARBA" id="ARBA00023125"/>
    </source>
</evidence>